<protein>
    <submittedName>
        <fullName evidence="3">UxaA family hydrolase</fullName>
    </submittedName>
</protein>
<evidence type="ECO:0000313" key="3">
    <source>
        <dbReference type="EMBL" id="WAH44387.1"/>
    </source>
</evidence>
<dbReference type="PANTHER" id="PTHR30536:SF5">
    <property type="entry name" value="ALTRONATE DEHYDRATASE"/>
    <property type="match status" value="1"/>
</dbReference>
<gene>
    <name evidence="3" type="ORF">NZD89_13930</name>
</gene>
<dbReference type="Proteomes" id="UP001164761">
    <property type="component" value="Chromosome"/>
</dbReference>
<dbReference type="Gene3D" id="2.30.130.110">
    <property type="match status" value="1"/>
</dbReference>
<dbReference type="CDD" id="cd11613">
    <property type="entry name" value="SAF_AH_GD"/>
    <property type="match status" value="1"/>
</dbReference>
<organism evidence="3 4">
    <name type="scientific">Alicyclobacillus fastidiosus</name>
    <dbReference type="NCBI Taxonomy" id="392011"/>
    <lineage>
        <taxon>Bacteria</taxon>
        <taxon>Bacillati</taxon>
        <taxon>Bacillota</taxon>
        <taxon>Bacilli</taxon>
        <taxon>Bacillales</taxon>
        <taxon>Alicyclobacillaceae</taxon>
        <taxon>Alicyclobacillus</taxon>
    </lineage>
</organism>
<reference evidence="3" key="1">
    <citation type="submission" date="2022-08" db="EMBL/GenBank/DDBJ databases">
        <title>Alicyclobacillus fastidiosus DSM 17978, complete genome.</title>
        <authorList>
            <person name="Wang Q."/>
            <person name="Cai R."/>
            <person name="Wang Z."/>
        </authorList>
    </citation>
    <scope>NUCLEOTIDE SEQUENCE</scope>
    <source>
        <strain evidence="3">DSM 17978</strain>
    </source>
</reference>
<dbReference type="Pfam" id="PF08666">
    <property type="entry name" value="SAF"/>
    <property type="match status" value="1"/>
</dbReference>
<dbReference type="InterPro" id="IPR052172">
    <property type="entry name" value="UxaA_altronate/galactarate_dh"/>
</dbReference>
<name>A0ABY6ZNG9_9BACL</name>
<dbReference type="RefSeq" id="WP_268008283.1">
    <property type="nucleotide sequence ID" value="NZ_BSUT01000001.1"/>
</dbReference>
<evidence type="ECO:0000259" key="2">
    <source>
        <dbReference type="SMART" id="SM00858"/>
    </source>
</evidence>
<dbReference type="InterPro" id="IPR013974">
    <property type="entry name" value="SAF"/>
</dbReference>
<dbReference type="PANTHER" id="PTHR30536">
    <property type="entry name" value="ALTRONATE/GALACTARATE DEHYDRATASE"/>
    <property type="match status" value="1"/>
</dbReference>
<dbReference type="SMART" id="SM00858">
    <property type="entry name" value="SAF"/>
    <property type="match status" value="1"/>
</dbReference>
<keyword evidence="3" id="KW-0378">Hydrolase</keyword>
<accession>A0ABY6ZNG9</accession>
<sequence length="98" mass="10918">MTTKTTGRAIILHQKDNVATALEDFTAGMVIHFPERNLSVALKDEIKFGHKFAVRDIREGEKVFKYGVAIGRSSQSVFIGEHVHLHNLVTLQTKGDAE</sequence>
<evidence type="ECO:0000256" key="1">
    <source>
        <dbReference type="ARBA" id="ARBA00023239"/>
    </source>
</evidence>
<proteinExistence type="predicted"/>
<dbReference type="GO" id="GO:0016787">
    <property type="term" value="F:hydrolase activity"/>
    <property type="evidence" value="ECO:0007669"/>
    <property type="project" value="UniProtKB-KW"/>
</dbReference>
<dbReference type="InterPro" id="IPR044144">
    <property type="entry name" value="SAF_UxaA/GarD"/>
</dbReference>
<keyword evidence="1" id="KW-0456">Lyase</keyword>
<dbReference type="EMBL" id="CP104067">
    <property type="protein sequence ID" value="WAH44387.1"/>
    <property type="molecule type" value="Genomic_DNA"/>
</dbReference>
<keyword evidence="4" id="KW-1185">Reference proteome</keyword>
<evidence type="ECO:0000313" key="4">
    <source>
        <dbReference type="Proteomes" id="UP001164761"/>
    </source>
</evidence>
<feature type="domain" description="SAF" evidence="2">
    <location>
        <begin position="16"/>
        <end position="89"/>
    </location>
</feature>